<dbReference type="GO" id="GO:0003723">
    <property type="term" value="F:RNA binding"/>
    <property type="evidence" value="ECO:0007669"/>
    <property type="project" value="UniProtKB-UniRule"/>
</dbReference>
<dbReference type="InterPro" id="IPR023267">
    <property type="entry name" value="RCMT"/>
</dbReference>
<dbReference type="InterPro" id="IPR001678">
    <property type="entry name" value="MeTrfase_RsmB-F_NOP2_dom"/>
</dbReference>
<dbReference type="Gene3D" id="3.40.50.150">
    <property type="entry name" value="Vaccinia Virus protein VP39"/>
    <property type="match status" value="1"/>
</dbReference>
<dbReference type="InterPro" id="IPR029063">
    <property type="entry name" value="SAM-dependent_MTases_sf"/>
</dbReference>
<feature type="non-terminal residue" evidence="9">
    <location>
        <position position="1"/>
    </location>
</feature>
<evidence type="ECO:0000256" key="6">
    <source>
        <dbReference type="PROSITE-ProRule" id="PRU01023"/>
    </source>
</evidence>
<evidence type="ECO:0000256" key="7">
    <source>
        <dbReference type="SAM" id="MobiDB-lite"/>
    </source>
</evidence>
<comment type="similarity">
    <text evidence="1 6">Belongs to the class I-like SAM-binding methyltransferase superfamily. RsmB/NOP family.</text>
</comment>
<accession>A0A146KA16</accession>
<dbReference type="GO" id="GO:0008173">
    <property type="term" value="F:RNA methyltransferase activity"/>
    <property type="evidence" value="ECO:0007669"/>
    <property type="project" value="InterPro"/>
</dbReference>
<dbReference type="PANTHER" id="PTHR22808">
    <property type="entry name" value="NCL1 YEAST -RELATED NOL1/NOP2/FMU SUN DOMAIN-CONTAINING"/>
    <property type="match status" value="1"/>
</dbReference>
<keyword evidence="2 6" id="KW-0489">Methyltransferase</keyword>
<keyword evidence="4 6" id="KW-0949">S-adenosyl-L-methionine</keyword>
<gene>
    <name evidence="9" type="ORF">TPC1_15880</name>
</gene>
<name>A0A146KA16_9EUKA</name>
<dbReference type="GO" id="GO:0001510">
    <property type="term" value="P:RNA methylation"/>
    <property type="evidence" value="ECO:0007669"/>
    <property type="project" value="InterPro"/>
</dbReference>
<evidence type="ECO:0000256" key="5">
    <source>
        <dbReference type="ARBA" id="ARBA00022884"/>
    </source>
</evidence>
<dbReference type="PROSITE" id="PS51686">
    <property type="entry name" value="SAM_MT_RSMB_NOP"/>
    <property type="match status" value="1"/>
</dbReference>
<dbReference type="PRINTS" id="PR02008">
    <property type="entry name" value="RCMTFAMILY"/>
</dbReference>
<organism evidence="9">
    <name type="scientific">Trepomonas sp. PC1</name>
    <dbReference type="NCBI Taxonomy" id="1076344"/>
    <lineage>
        <taxon>Eukaryota</taxon>
        <taxon>Metamonada</taxon>
        <taxon>Diplomonadida</taxon>
        <taxon>Hexamitidae</taxon>
        <taxon>Hexamitinae</taxon>
        <taxon>Trepomonas</taxon>
    </lineage>
</organism>
<evidence type="ECO:0000256" key="4">
    <source>
        <dbReference type="ARBA" id="ARBA00022691"/>
    </source>
</evidence>
<evidence type="ECO:0000256" key="2">
    <source>
        <dbReference type="ARBA" id="ARBA00022603"/>
    </source>
</evidence>
<dbReference type="PROSITE" id="PS01153">
    <property type="entry name" value="NOL1_NOP2_SUN"/>
    <property type="match status" value="1"/>
</dbReference>
<dbReference type="SUPFAM" id="SSF53335">
    <property type="entry name" value="S-adenosyl-L-methionine-dependent methyltransferases"/>
    <property type="match status" value="1"/>
</dbReference>
<feature type="domain" description="SAM-dependent MTase RsmB/NOP-type" evidence="8">
    <location>
        <begin position="32"/>
        <end position="366"/>
    </location>
</feature>
<feature type="binding site" evidence="6">
    <location>
        <position position="168"/>
    </location>
    <ligand>
        <name>S-adenosyl-L-methionine</name>
        <dbReference type="ChEBI" id="CHEBI:59789"/>
    </ligand>
</feature>
<keyword evidence="5 6" id="KW-0694">RNA-binding</keyword>
<dbReference type="PANTHER" id="PTHR22808:SF1">
    <property type="entry name" value="RNA CYTOSINE-C(5)-METHYLTRANSFERASE NSUN2-RELATED"/>
    <property type="match status" value="1"/>
</dbReference>
<feature type="binding site" evidence="6">
    <location>
        <begin position="144"/>
        <end position="150"/>
    </location>
    <ligand>
        <name>S-adenosyl-L-methionine</name>
        <dbReference type="ChEBI" id="CHEBI:59789"/>
    </ligand>
</feature>
<evidence type="ECO:0000256" key="1">
    <source>
        <dbReference type="ARBA" id="ARBA00007494"/>
    </source>
</evidence>
<dbReference type="Pfam" id="PF01189">
    <property type="entry name" value="Methyltr_RsmB-F"/>
    <property type="match status" value="1"/>
</dbReference>
<feature type="compositionally biased region" description="Basic and acidic residues" evidence="7">
    <location>
        <begin position="624"/>
        <end position="657"/>
    </location>
</feature>
<reference evidence="9" key="1">
    <citation type="submission" date="2015-07" db="EMBL/GenBank/DDBJ databases">
        <title>Adaptation to a free-living lifestyle via gene acquisitions in the diplomonad Trepomonas sp. PC1.</title>
        <authorList>
            <person name="Xu F."/>
            <person name="Jerlstrom-Hultqvist J."/>
            <person name="Kolisko M."/>
            <person name="Simpson A.G.B."/>
            <person name="Roger A.J."/>
            <person name="Svard S.G."/>
            <person name="Andersson J.O."/>
        </authorList>
    </citation>
    <scope>NUCLEOTIDE SEQUENCE</scope>
    <source>
        <strain evidence="9">PC1</strain>
    </source>
</reference>
<dbReference type="AlphaFoldDB" id="A0A146KA16"/>
<dbReference type="InterPro" id="IPR049560">
    <property type="entry name" value="MeTrfase_RsmB-F_NOP2_cat"/>
</dbReference>
<dbReference type="InterPro" id="IPR018314">
    <property type="entry name" value="RsmB/NOL1/NOP2-like_CS"/>
</dbReference>
<feature type="binding site" evidence="6">
    <location>
        <position position="211"/>
    </location>
    <ligand>
        <name>S-adenosyl-L-methionine</name>
        <dbReference type="ChEBI" id="CHEBI:59789"/>
    </ligand>
</feature>
<sequence length="657" mass="75423">LTQMKYTGPEIEKSKLIPYYSQFLSEEEMKLYVEYFSRELPTTFRVNKHNRSDEFQQAAESLFDQYFQKRIPDKSQMQKLSSIPAAFQFIPSRIQLRSDENLNKVHKFLVLANESGYVTRQELVSMLPPVFLNCQKGDQVLDMCAAPGSKTSQLMEQVGINGLVVANDLELQRCHVLMHGVVQQPTPQLVITNLDASKYPCLQKFDKILCDVPCSGDGTLRKAREIWGKWSPAFALGLHEVQLKILIRGLQLLKVGGTICYSTCSLNVIENEAVVATVLGKFKNSVKVVAQEGLSELKRSPGLQQWKVGDVDGSFCEEFDSTKQKLKQTMFPPIDPLVKDQLTKSMRFYPWLNNSGGFYVCVLQKTAELENDDLSQLIENQAMNYEKLNEKTDFDMNFSKNMPLHPQKKIVQQEIIQAIKDKFQFESIFEQNDADQILENSSQRELLDIQASRVYLLNKHVQKILYANQNAFCTFHIVQAGCGCFEKHTGVRNNDKLNYRVEGPMGFLLQNTRFQMEMSLQLFMQIVKNGLQGENTSLKFDLIEDKTLVNELKKLESGQIYLVKIIGDSLTAQFINELSIMSFIGGNSIDVHIKRKPRNCLYCLLENQDIEEIIESGQAKRKANYRERREQKRKEGKGEKREKEASQKELDKEEKKE</sequence>
<feature type="region of interest" description="Disordered" evidence="7">
    <location>
        <begin position="617"/>
        <end position="657"/>
    </location>
</feature>
<proteinExistence type="inferred from homology"/>
<evidence type="ECO:0000259" key="8">
    <source>
        <dbReference type="PROSITE" id="PS51686"/>
    </source>
</evidence>
<feature type="binding site" evidence="6">
    <location>
        <position position="195"/>
    </location>
    <ligand>
        <name>S-adenosyl-L-methionine</name>
        <dbReference type="ChEBI" id="CHEBI:59789"/>
    </ligand>
</feature>
<evidence type="ECO:0000313" key="9">
    <source>
        <dbReference type="EMBL" id="JAP92249.1"/>
    </source>
</evidence>
<protein>
    <submittedName>
        <fullName evidence="9">Sun/nucleolar protein family protein</fullName>
    </submittedName>
</protein>
<dbReference type="EMBL" id="GDID01004357">
    <property type="protein sequence ID" value="JAP92249.1"/>
    <property type="molecule type" value="Transcribed_RNA"/>
</dbReference>
<evidence type="ECO:0000256" key="3">
    <source>
        <dbReference type="ARBA" id="ARBA00022679"/>
    </source>
</evidence>
<feature type="active site" description="Nucleophile" evidence="6">
    <location>
        <position position="264"/>
    </location>
</feature>
<keyword evidence="3 6" id="KW-0808">Transferase</keyword>